<keyword evidence="3" id="KW-1185">Reference proteome</keyword>
<organism evidence="2 3">
    <name type="scientific">Ichthyophthirius multifiliis</name>
    <name type="common">White spot disease agent</name>
    <name type="synonym">Ich</name>
    <dbReference type="NCBI Taxonomy" id="5932"/>
    <lineage>
        <taxon>Eukaryota</taxon>
        <taxon>Sar</taxon>
        <taxon>Alveolata</taxon>
        <taxon>Ciliophora</taxon>
        <taxon>Intramacronucleata</taxon>
        <taxon>Oligohymenophorea</taxon>
        <taxon>Hymenostomatida</taxon>
        <taxon>Ophryoglenina</taxon>
        <taxon>Ichthyophthirius</taxon>
    </lineage>
</organism>
<dbReference type="OrthoDB" id="292089at2759"/>
<dbReference type="EMBL" id="GL984028">
    <property type="protein sequence ID" value="EGR30237.1"/>
    <property type="molecule type" value="Genomic_DNA"/>
</dbReference>
<gene>
    <name evidence="2" type="ORF">IMG5_137120</name>
</gene>
<protein>
    <submittedName>
        <fullName evidence="2">Sec7 domain protein</fullName>
    </submittedName>
</protein>
<dbReference type="GO" id="GO:0005737">
    <property type="term" value="C:cytoplasm"/>
    <property type="evidence" value="ECO:0007669"/>
    <property type="project" value="UniProtKB-ARBA"/>
</dbReference>
<dbReference type="RefSeq" id="XP_004031833.1">
    <property type="nucleotide sequence ID" value="XM_004031785.1"/>
</dbReference>
<dbReference type="GO" id="GO:0032012">
    <property type="term" value="P:regulation of ARF protein signal transduction"/>
    <property type="evidence" value="ECO:0007669"/>
    <property type="project" value="InterPro"/>
</dbReference>
<dbReference type="PANTHER" id="PTHR10663">
    <property type="entry name" value="GUANYL-NUCLEOTIDE EXCHANGE FACTOR"/>
    <property type="match status" value="1"/>
</dbReference>
<dbReference type="GO" id="GO:0005085">
    <property type="term" value="F:guanyl-nucleotide exchange factor activity"/>
    <property type="evidence" value="ECO:0007669"/>
    <property type="project" value="InterPro"/>
</dbReference>
<dbReference type="PANTHER" id="PTHR10663:SF388">
    <property type="entry name" value="GOLGI-SPECIFIC BREFELDIN A-RESISTANCE GUANINE NUCLEOTIDE EXCHANGE FACTOR 1"/>
    <property type="match status" value="1"/>
</dbReference>
<evidence type="ECO:0000259" key="1">
    <source>
        <dbReference type="PROSITE" id="PS50190"/>
    </source>
</evidence>
<proteinExistence type="predicted"/>
<dbReference type="AlphaFoldDB" id="G0QX14"/>
<feature type="domain" description="SEC7" evidence="1">
    <location>
        <begin position="1"/>
        <end position="89"/>
    </location>
</feature>
<dbReference type="SUPFAM" id="SSF48425">
    <property type="entry name" value="Sec7 domain"/>
    <property type="match status" value="1"/>
</dbReference>
<dbReference type="InterPro" id="IPR035999">
    <property type="entry name" value="Sec7_dom_sf"/>
</dbReference>
<dbReference type="GO" id="GO:0016192">
    <property type="term" value="P:vesicle-mediated transport"/>
    <property type="evidence" value="ECO:0007669"/>
    <property type="project" value="UniProtKB-ARBA"/>
</dbReference>
<dbReference type="GO" id="GO:0012505">
    <property type="term" value="C:endomembrane system"/>
    <property type="evidence" value="ECO:0007669"/>
    <property type="project" value="UniProtKB-ARBA"/>
</dbReference>
<dbReference type="STRING" id="857967.G0QX14"/>
<name>G0QX14_ICHMU</name>
<dbReference type="PROSITE" id="PS50190">
    <property type="entry name" value="SEC7"/>
    <property type="match status" value="1"/>
</dbReference>
<dbReference type="Proteomes" id="UP000008983">
    <property type="component" value="Unassembled WGS sequence"/>
</dbReference>
<dbReference type="Pfam" id="PF01369">
    <property type="entry name" value="Sec7"/>
    <property type="match status" value="1"/>
</dbReference>
<dbReference type="InParanoid" id="G0QX14"/>
<dbReference type="Gene3D" id="1.10.1000.11">
    <property type="entry name" value="Arf Nucleotide-binding Site Opener,domain 2"/>
    <property type="match status" value="1"/>
</dbReference>
<accession>G0QX14</accession>
<dbReference type="eggNOG" id="KOG0929">
    <property type="taxonomic scope" value="Eukaryota"/>
</dbReference>
<dbReference type="InterPro" id="IPR023394">
    <property type="entry name" value="Sec7_C_sf"/>
</dbReference>
<dbReference type="InterPro" id="IPR000904">
    <property type="entry name" value="Sec7_dom"/>
</dbReference>
<evidence type="ECO:0000313" key="2">
    <source>
        <dbReference type="EMBL" id="EGR30237.1"/>
    </source>
</evidence>
<sequence>MTGESQQVLRILDEFSINYYQQNQQTFLSSNSAYTFTCALIMLQSDLHSSKNEKKMLPEEFIKQVRGVNEGQDISNEYVLDCYYNIQSNEIKECRSFHISTECTIIIWKYMILNYQMFSKFDFLDDELSLIEQDEKLKREIAEKALLEMILKNIFENIDFIIFKFKETEEEEENMQIILESLINLCISNDKIDYVDKIFKNVR</sequence>
<reference evidence="2 3" key="1">
    <citation type="submission" date="2011-07" db="EMBL/GenBank/DDBJ databases">
        <authorList>
            <person name="Coyne R."/>
            <person name="Brami D."/>
            <person name="Johnson J."/>
            <person name="Hostetler J."/>
            <person name="Hannick L."/>
            <person name="Clark T."/>
            <person name="Cassidy-Hanley D."/>
            <person name="Inman J."/>
        </authorList>
    </citation>
    <scope>NUCLEOTIDE SEQUENCE [LARGE SCALE GENOMIC DNA]</scope>
    <source>
        <strain evidence="2 3">G5</strain>
    </source>
</reference>
<evidence type="ECO:0000313" key="3">
    <source>
        <dbReference type="Proteomes" id="UP000008983"/>
    </source>
</evidence>
<dbReference type="GeneID" id="14906358"/>